<evidence type="ECO:0000256" key="5">
    <source>
        <dbReference type="ARBA" id="ARBA00022692"/>
    </source>
</evidence>
<accession>A0A369T8U7</accession>
<keyword evidence="3" id="KW-1003">Cell membrane</keyword>
<proteinExistence type="inferred from homology"/>
<dbReference type="Pfam" id="PF04290">
    <property type="entry name" value="DctQ"/>
    <property type="match status" value="1"/>
</dbReference>
<keyword evidence="2 9" id="KW-0813">Transport</keyword>
<protein>
    <recommendedName>
        <fullName evidence="9">TRAP transporter small permease protein</fullName>
    </recommendedName>
</protein>
<evidence type="ECO:0000313" key="12">
    <source>
        <dbReference type="Proteomes" id="UP000253941"/>
    </source>
</evidence>
<reference evidence="11 12" key="1">
    <citation type="submission" date="2018-07" db="EMBL/GenBank/DDBJ databases">
        <title>Venubactetium sediminum gen. nov., sp. nov., isolated from a marine solar saltern.</title>
        <authorList>
            <person name="Wang S."/>
        </authorList>
    </citation>
    <scope>NUCLEOTIDE SEQUENCE [LARGE SCALE GENOMIC DNA]</scope>
    <source>
        <strain evidence="11 12">WD2A32</strain>
    </source>
</reference>
<evidence type="ECO:0000256" key="3">
    <source>
        <dbReference type="ARBA" id="ARBA00022475"/>
    </source>
</evidence>
<dbReference type="GO" id="GO:0022857">
    <property type="term" value="F:transmembrane transporter activity"/>
    <property type="evidence" value="ECO:0007669"/>
    <property type="project" value="UniProtKB-UniRule"/>
</dbReference>
<dbReference type="GO" id="GO:0005886">
    <property type="term" value="C:plasma membrane"/>
    <property type="evidence" value="ECO:0007669"/>
    <property type="project" value="UniProtKB-SubCell"/>
</dbReference>
<keyword evidence="5 9" id="KW-0812">Transmembrane</keyword>
<name>A0A369T8U7_9PROT</name>
<dbReference type="AlphaFoldDB" id="A0A369T8U7"/>
<keyword evidence="12" id="KW-1185">Reference proteome</keyword>
<feature type="domain" description="Tripartite ATP-independent periplasmic transporters DctQ component" evidence="10">
    <location>
        <begin position="56"/>
        <end position="166"/>
    </location>
</feature>
<feature type="transmembrane region" description="Helical" evidence="9">
    <location>
        <begin position="96"/>
        <end position="119"/>
    </location>
</feature>
<feature type="transmembrane region" description="Helical" evidence="9">
    <location>
        <begin position="53"/>
        <end position="75"/>
    </location>
</feature>
<dbReference type="PANTHER" id="PTHR35011:SF10">
    <property type="entry name" value="TRAP TRANSPORTER SMALL PERMEASE PROTEIN"/>
    <property type="match status" value="1"/>
</dbReference>
<dbReference type="Proteomes" id="UP000253941">
    <property type="component" value="Unassembled WGS sequence"/>
</dbReference>
<comment type="subunit">
    <text evidence="9">The complex comprises the extracytoplasmic solute receptor protein and the two transmembrane proteins.</text>
</comment>
<dbReference type="RefSeq" id="WP_114582293.1">
    <property type="nucleotide sequence ID" value="NZ_QPMH01000009.1"/>
</dbReference>
<dbReference type="InterPro" id="IPR055348">
    <property type="entry name" value="DctQ"/>
</dbReference>
<evidence type="ECO:0000256" key="9">
    <source>
        <dbReference type="RuleBase" id="RU369079"/>
    </source>
</evidence>
<evidence type="ECO:0000256" key="6">
    <source>
        <dbReference type="ARBA" id="ARBA00022989"/>
    </source>
</evidence>
<gene>
    <name evidence="11" type="ORF">DRB17_11185</name>
</gene>
<keyword evidence="7 9" id="KW-0472">Membrane</keyword>
<evidence type="ECO:0000256" key="8">
    <source>
        <dbReference type="ARBA" id="ARBA00038436"/>
    </source>
</evidence>
<dbReference type="EMBL" id="QPMH01000009">
    <property type="protein sequence ID" value="RDD61751.1"/>
    <property type="molecule type" value="Genomic_DNA"/>
</dbReference>
<dbReference type="PANTHER" id="PTHR35011">
    <property type="entry name" value="2,3-DIKETO-L-GULONATE TRAP TRANSPORTER SMALL PERMEASE PROTEIN YIAM"/>
    <property type="match status" value="1"/>
</dbReference>
<comment type="subcellular location">
    <subcellularLocation>
        <location evidence="1 9">Cell inner membrane</location>
        <topology evidence="1 9">Multi-pass membrane protein</topology>
    </subcellularLocation>
</comment>
<evidence type="ECO:0000259" key="10">
    <source>
        <dbReference type="Pfam" id="PF04290"/>
    </source>
</evidence>
<comment type="caution">
    <text evidence="9">Lacks conserved residue(s) required for the propagation of feature annotation.</text>
</comment>
<sequence>MRGFLDALYKASGGLAAMFLCAIALAVLAQVGANVVDALVKWITGTPFGLVIPSYAEFAGFFLAAATFFALAYTLRHGAHIRVTLVLQMLPPRLRHAAEVWCLLAAGLLSGYFTVYMVLLCLESWRYGDMSTGMVAIPIWIPQSTMALGLIVLTTALLDELVSVLRGRVPMYERETVYERETE</sequence>
<feature type="transmembrane region" description="Helical" evidence="9">
    <location>
        <begin position="139"/>
        <end position="158"/>
    </location>
</feature>
<dbReference type="GO" id="GO:0015740">
    <property type="term" value="P:C4-dicarboxylate transport"/>
    <property type="evidence" value="ECO:0007669"/>
    <property type="project" value="TreeGrafter"/>
</dbReference>
<evidence type="ECO:0000256" key="7">
    <source>
        <dbReference type="ARBA" id="ARBA00023136"/>
    </source>
</evidence>
<evidence type="ECO:0000256" key="4">
    <source>
        <dbReference type="ARBA" id="ARBA00022519"/>
    </source>
</evidence>
<keyword evidence="6 9" id="KW-1133">Transmembrane helix</keyword>
<organism evidence="11 12">
    <name type="scientific">Ferruginivarius sediminum</name>
    <dbReference type="NCBI Taxonomy" id="2661937"/>
    <lineage>
        <taxon>Bacteria</taxon>
        <taxon>Pseudomonadati</taxon>
        <taxon>Pseudomonadota</taxon>
        <taxon>Alphaproteobacteria</taxon>
        <taxon>Rhodospirillales</taxon>
        <taxon>Rhodospirillaceae</taxon>
        <taxon>Ferruginivarius</taxon>
    </lineage>
</organism>
<dbReference type="InterPro" id="IPR007387">
    <property type="entry name" value="TRAP_DctQ"/>
</dbReference>
<keyword evidence="4 9" id="KW-0997">Cell inner membrane</keyword>
<comment type="caution">
    <text evidence="11">The sequence shown here is derived from an EMBL/GenBank/DDBJ whole genome shotgun (WGS) entry which is preliminary data.</text>
</comment>
<evidence type="ECO:0000256" key="1">
    <source>
        <dbReference type="ARBA" id="ARBA00004429"/>
    </source>
</evidence>
<comment type="function">
    <text evidence="9">Part of the tripartite ATP-independent periplasmic (TRAP) transport system.</text>
</comment>
<evidence type="ECO:0000256" key="2">
    <source>
        <dbReference type="ARBA" id="ARBA00022448"/>
    </source>
</evidence>
<evidence type="ECO:0000313" key="11">
    <source>
        <dbReference type="EMBL" id="RDD61751.1"/>
    </source>
</evidence>
<comment type="similarity">
    <text evidence="8 9">Belongs to the TRAP transporter small permease family.</text>
</comment>